<dbReference type="EMBL" id="JACBZI010000001">
    <property type="protein sequence ID" value="NYI09555.1"/>
    <property type="molecule type" value="Genomic_DNA"/>
</dbReference>
<dbReference type="AlphaFoldDB" id="A0A7Y9YCA3"/>
<accession>A0A7Y9YCA3</accession>
<evidence type="ECO:0000313" key="3">
    <source>
        <dbReference type="EMBL" id="NYI09555.1"/>
    </source>
</evidence>
<keyword evidence="2" id="KW-0732">Signal</keyword>
<name>A0A7Y9YCA3_9ACTN</name>
<dbReference type="RefSeq" id="WP_179530508.1">
    <property type="nucleotide sequence ID" value="NZ_BAAAPP010000012.1"/>
</dbReference>
<dbReference type="NCBIfam" id="NF045524">
    <property type="entry name" value="MXAN_6640_HExxH"/>
    <property type="match status" value="1"/>
</dbReference>
<sequence>MRLLAALACSTALLVATLAPPVTTGASAEEQPTAAQQVLAEARALLTGATGEGPAARRSTDGPGAHTSREATLVLRDLRAALPRLGAEDRASAQALLARPTDGRADPEGTGYSTGSKKRCRGHFCVHYVTSTADRATSAWVDKTLTVMKKVWAREVDGLGYDAPLSDGSLPRSRNGGNGKFDVYLADVGDDLLYGYCSADFVLRKDRRRAGGYCVLDNDFSKDQYGGKPGKTLAVTAAHEFFHAIQFGYDYYEDRWFMESTATWVEERFADGVNDNRQYLAFGQVGEPDTSLDLFERGGFAHYGNWPFWEHLADRYGDGIVRRTWNTARGATYSTKAVEKVLSRRGGFAKRFAAFAAGNLTPSQSYPEGQHWPAAAPEARWTFGRRSAARSDEVGIDHMASASYVFVPDATLTSEGFAGAPYRLRVSVDGPRAKTTPTAWLVVRTVDGDWRSEQVELDADGSATVTVPFTVEKVEAVSLTLANASTRFRCDKDTPDWSCFGIPRDQDEQFALTAEVYER</sequence>
<evidence type="ECO:0000313" key="4">
    <source>
        <dbReference type="Proteomes" id="UP000537326"/>
    </source>
</evidence>
<keyword evidence="4" id="KW-1185">Reference proteome</keyword>
<organism evidence="3 4">
    <name type="scientific">Nocardioides marinus</name>
    <dbReference type="NCBI Taxonomy" id="374514"/>
    <lineage>
        <taxon>Bacteria</taxon>
        <taxon>Bacillati</taxon>
        <taxon>Actinomycetota</taxon>
        <taxon>Actinomycetes</taxon>
        <taxon>Propionibacteriales</taxon>
        <taxon>Nocardioidaceae</taxon>
        <taxon>Nocardioides</taxon>
    </lineage>
</organism>
<feature type="region of interest" description="Disordered" evidence="1">
    <location>
        <begin position="49"/>
        <end position="70"/>
    </location>
</feature>
<reference evidence="3 4" key="1">
    <citation type="submission" date="2020-07" db="EMBL/GenBank/DDBJ databases">
        <title>Sequencing the genomes of 1000 actinobacteria strains.</title>
        <authorList>
            <person name="Klenk H.-P."/>
        </authorList>
    </citation>
    <scope>NUCLEOTIDE SEQUENCE [LARGE SCALE GENOMIC DNA]</scope>
    <source>
        <strain evidence="3 4">DSM 18248</strain>
    </source>
</reference>
<dbReference type="Proteomes" id="UP000537326">
    <property type="component" value="Unassembled WGS sequence"/>
</dbReference>
<gene>
    <name evidence="3" type="ORF">BKA05_001070</name>
</gene>
<evidence type="ECO:0000256" key="1">
    <source>
        <dbReference type="SAM" id="MobiDB-lite"/>
    </source>
</evidence>
<proteinExistence type="predicted"/>
<evidence type="ECO:0000256" key="2">
    <source>
        <dbReference type="SAM" id="SignalP"/>
    </source>
</evidence>
<feature type="signal peptide" evidence="2">
    <location>
        <begin position="1"/>
        <end position="28"/>
    </location>
</feature>
<comment type="caution">
    <text evidence="3">The sequence shown here is derived from an EMBL/GenBank/DDBJ whole genome shotgun (WGS) entry which is preliminary data.</text>
</comment>
<feature type="region of interest" description="Disordered" evidence="1">
    <location>
        <begin position="96"/>
        <end position="115"/>
    </location>
</feature>
<protein>
    <submittedName>
        <fullName evidence="3">Type II secretory pathway pseudopilin PulG</fullName>
    </submittedName>
</protein>
<feature type="chain" id="PRO_5031257132" evidence="2">
    <location>
        <begin position="29"/>
        <end position="519"/>
    </location>
</feature>